<dbReference type="Proteomes" id="UP000027238">
    <property type="component" value="Unassembled WGS sequence"/>
</dbReference>
<accession>A0A066XEW9</accession>
<reference evidence="3" key="1">
    <citation type="journal article" date="2014" name="Genome Announc.">
        <title>Draft genome sequence of Colletotrichum sublineola, a destructive pathogen of cultivated sorghum.</title>
        <authorList>
            <person name="Baroncelli R."/>
            <person name="Sanz-Martin J.M."/>
            <person name="Rech G.E."/>
            <person name="Sukno S.A."/>
            <person name="Thon M.R."/>
        </authorList>
    </citation>
    <scope>NUCLEOTIDE SEQUENCE [LARGE SCALE GENOMIC DNA]</scope>
    <source>
        <strain evidence="3">TX430BB</strain>
    </source>
</reference>
<evidence type="ECO:0000256" key="1">
    <source>
        <dbReference type="SAM" id="MobiDB-lite"/>
    </source>
</evidence>
<sequence>MEEKDEEEEEKEEEKIDAPTSRKRRRERWKEQPETGCPVLGAQNSNQKQTIQNIQTTTSTNHVLYFSIPPEVINLPITPPFDHGLCPQSQEIRLGRKRPPKEGCRCVNHVDASAADFDKVDSDTEALRSIERDFAVGLETERAAGPSTLSDVREDFRRGRNIHVLSVLDRGVGNAGCTTDEYHLVAQVRPDKTSGCLEAL</sequence>
<feature type="region of interest" description="Disordered" evidence="1">
    <location>
        <begin position="1"/>
        <end position="46"/>
    </location>
</feature>
<proteinExistence type="predicted"/>
<gene>
    <name evidence="2" type="ORF">CSUB01_04705</name>
</gene>
<evidence type="ECO:0000313" key="2">
    <source>
        <dbReference type="EMBL" id="KDN66164.1"/>
    </source>
</evidence>
<dbReference type="OrthoDB" id="5238412at2759"/>
<dbReference type="EMBL" id="JMSE01000964">
    <property type="protein sequence ID" value="KDN66164.1"/>
    <property type="molecule type" value="Genomic_DNA"/>
</dbReference>
<keyword evidence="3" id="KW-1185">Reference proteome</keyword>
<name>A0A066XEW9_COLSU</name>
<comment type="caution">
    <text evidence="2">The sequence shown here is derived from an EMBL/GenBank/DDBJ whole genome shotgun (WGS) entry which is preliminary data.</text>
</comment>
<evidence type="ECO:0000313" key="3">
    <source>
        <dbReference type="Proteomes" id="UP000027238"/>
    </source>
</evidence>
<feature type="compositionally biased region" description="Acidic residues" evidence="1">
    <location>
        <begin position="1"/>
        <end position="12"/>
    </location>
</feature>
<protein>
    <submittedName>
        <fullName evidence="2">Uncharacterized protein</fullName>
    </submittedName>
</protein>
<dbReference type="HOGENOM" id="CLU_1366180_0_0_1"/>
<dbReference type="AlphaFoldDB" id="A0A066XEW9"/>
<organism evidence="2 3">
    <name type="scientific">Colletotrichum sublineola</name>
    <name type="common">Sorghum anthracnose fungus</name>
    <dbReference type="NCBI Taxonomy" id="1173701"/>
    <lineage>
        <taxon>Eukaryota</taxon>
        <taxon>Fungi</taxon>
        <taxon>Dikarya</taxon>
        <taxon>Ascomycota</taxon>
        <taxon>Pezizomycotina</taxon>
        <taxon>Sordariomycetes</taxon>
        <taxon>Hypocreomycetidae</taxon>
        <taxon>Glomerellales</taxon>
        <taxon>Glomerellaceae</taxon>
        <taxon>Colletotrichum</taxon>
        <taxon>Colletotrichum graminicola species complex</taxon>
    </lineage>
</organism>